<dbReference type="CDD" id="cd00009">
    <property type="entry name" value="AAA"/>
    <property type="match status" value="1"/>
</dbReference>
<feature type="compositionally biased region" description="Polar residues" evidence="8">
    <location>
        <begin position="1104"/>
        <end position="1115"/>
    </location>
</feature>
<keyword evidence="5" id="KW-0067">ATP-binding</keyword>
<evidence type="ECO:0000313" key="12">
    <source>
        <dbReference type="EnsemblPlants" id="Pp3c3_17520V3.1"/>
    </source>
</evidence>
<evidence type="ECO:0000256" key="1">
    <source>
        <dbReference type="ARBA" id="ARBA00006360"/>
    </source>
</evidence>
<dbReference type="InterPro" id="IPR054506">
    <property type="entry name" value="DnaA_N-like_STI"/>
</dbReference>
<dbReference type="RefSeq" id="XP_024371424.1">
    <property type="nucleotide sequence ID" value="XM_024515656.2"/>
</dbReference>
<dbReference type="GO" id="GO:0005524">
    <property type="term" value="F:ATP binding"/>
    <property type="evidence" value="ECO:0007669"/>
    <property type="project" value="UniProtKB-KW"/>
</dbReference>
<dbReference type="GO" id="GO:0003677">
    <property type="term" value="F:DNA binding"/>
    <property type="evidence" value="ECO:0007669"/>
    <property type="project" value="InterPro"/>
</dbReference>
<feature type="region of interest" description="Disordered" evidence="8">
    <location>
        <begin position="83"/>
        <end position="103"/>
    </location>
</feature>
<keyword evidence="3" id="KW-0547">Nucleotide-binding</keyword>
<feature type="domain" description="DNA polymerase III subunit gamma/tau helical lid" evidence="9">
    <location>
        <begin position="710"/>
        <end position="750"/>
    </location>
</feature>
<dbReference type="PANTHER" id="PTHR11669:SF0">
    <property type="entry name" value="PROTEIN STICHEL-LIKE 2"/>
    <property type="match status" value="1"/>
</dbReference>
<evidence type="ECO:0000259" key="10">
    <source>
        <dbReference type="Pfam" id="PF23007"/>
    </source>
</evidence>
<dbReference type="STRING" id="3218.A0A2K1KUX1"/>
<organism evidence="11">
    <name type="scientific">Physcomitrium patens</name>
    <name type="common">Spreading-leaved earth moss</name>
    <name type="synonym">Physcomitrella patens</name>
    <dbReference type="NCBI Taxonomy" id="3218"/>
    <lineage>
        <taxon>Eukaryota</taxon>
        <taxon>Viridiplantae</taxon>
        <taxon>Streptophyta</taxon>
        <taxon>Embryophyta</taxon>
        <taxon>Bryophyta</taxon>
        <taxon>Bryophytina</taxon>
        <taxon>Bryopsida</taxon>
        <taxon>Funariidae</taxon>
        <taxon>Funariales</taxon>
        <taxon>Funariaceae</taxon>
        <taxon>Physcomitrium</taxon>
    </lineage>
</organism>
<evidence type="ECO:0000256" key="6">
    <source>
        <dbReference type="ARBA" id="ARBA00023054"/>
    </source>
</evidence>
<evidence type="ECO:0008006" key="14">
    <source>
        <dbReference type="Google" id="ProtNLM"/>
    </source>
</evidence>
<keyword evidence="6 7" id="KW-0175">Coiled coil</keyword>
<evidence type="ECO:0000313" key="11">
    <source>
        <dbReference type="EMBL" id="PNR57579.1"/>
    </source>
</evidence>
<feature type="compositionally biased region" description="Basic residues" evidence="8">
    <location>
        <begin position="1162"/>
        <end position="1176"/>
    </location>
</feature>
<comment type="similarity">
    <text evidence="1">Belongs to the DnaX/STICHEL family.</text>
</comment>
<dbReference type="EnsemblPlants" id="Pp3c3_17520V3.1">
    <property type="protein sequence ID" value="Pp3c3_17520V3.1"/>
    <property type="gene ID" value="Pp3c3_17520"/>
</dbReference>
<evidence type="ECO:0000313" key="13">
    <source>
        <dbReference type="Proteomes" id="UP000006727"/>
    </source>
</evidence>
<dbReference type="GO" id="GO:0046872">
    <property type="term" value="F:metal ion binding"/>
    <property type="evidence" value="ECO:0007669"/>
    <property type="project" value="UniProtKB-KW"/>
</dbReference>
<reference evidence="11 13" key="1">
    <citation type="journal article" date="2008" name="Science">
        <title>The Physcomitrella genome reveals evolutionary insights into the conquest of land by plants.</title>
        <authorList>
            <person name="Rensing S."/>
            <person name="Lang D."/>
            <person name="Zimmer A."/>
            <person name="Terry A."/>
            <person name="Salamov A."/>
            <person name="Shapiro H."/>
            <person name="Nishiyama T."/>
            <person name="Perroud P.-F."/>
            <person name="Lindquist E."/>
            <person name="Kamisugi Y."/>
            <person name="Tanahashi T."/>
            <person name="Sakakibara K."/>
            <person name="Fujita T."/>
            <person name="Oishi K."/>
            <person name="Shin-I T."/>
            <person name="Kuroki Y."/>
            <person name="Toyoda A."/>
            <person name="Suzuki Y."/>
            <person name="Hashimoto A."/>
            <person name="Yamaguchi K."/>
            <person name="Sugano A."/>
            <person name="Kohara Y."/>
            <person name="Fujiyama A."/>
            <person name="Anterola A."/>
            <person name="Aoki S."/>
            <person name="Ashton N."/>
            <person name="Barbazuk W.B."/>
            <person name="Barker E."/>
            <person name="Bennetzen J."/>
            <person name="Bezanilla M."/>
            <person name="Blankenship R."/>
            <person name="Cho S.H."/>
            <person name="Dutcher S."/>
            <person name="Estelle M."/>
            <person name="Fawcett J.A."/>
            <person name="Gundlach H."/>
            <person name="Hanada K."/>
            <person name="Heyl A."/>
            <person name="Hicks K.A."/>
            <person name="Hugh J."/>
            <person name="Lohr M."/>
            <person name="Mayer K."/>
            <person name="Melkozernov A."/>
            <person name="Murata T."/>
            <person name="Nelson D."/>
            <person name="Pils B."/>
            <person name="Prigge M."/>
            <person name="Reiss B."/>
            <person name="Renner T."/>
            <person name="Rombauts S."/>
            <person name="Rushton P."/>
            <person name="Sanderfoot A."/>
            <person name="Schween G."/>
            <person name="Shiu S.-H."/>
            <person name="Stueber K."/>
            <person name="Theodoulou F.L."/>
            <person name="Tu H."/>
            <person name="Van de Peer Y."/>
            <person name="Verrier P.J."/>
            <person name="Waters E."/>
            <person name="Wood A."/>
            <person name="Yang L."/>
            <person name="Cove D."/>
            <person name="Cuming A."/>
            <person name="Hasebe M."/>
            <person name="Lucas S."/>
            <person name="Mishler D.B."/>
            <person name="Reski R."/>
            <person name="Grigoriev I."/>
            <person name="Quatrano R.S."/>
            <person name="Boore J.L."/>
        </authorList>
    </citation>
    <scope>NUCLEOTIDE SEQUENCE [LARGE SCALE GENOMIC DNA]</scope>
    <source>
        <strain evidence="12 13">cv. Gransden 2004</strain>
    </source>
</reference>
<dbReference type="NCBIfam" id="TIGR02397">
    <property type="entry name" value="dnaX_nterm"/>
    <property type="match status" value="1"/>
</dbReference>
<feature type="domain" description="STICHEL DnaA-N-like alpha-beta" evidence="10">
    <location>
        <begin position="1001"/>
        <end position="1082"/>
    </location>
</feature>
<dbReference type="InterPro" id="IPR012763">
    <property type="entry name" value="DNA_pol_III_sug/sutau_N"/>
</dbReference>
<dbReference type="FunCoup" id="A0A2K1KUX1">
    <property type="interactions" value="1845"/>
</dbReference>
<dbReference type="Pfam" id="PF22608">
    <property type="entry name" value="DNAX_ATPase_lid"/>
    <property type="match status" value="1"/>
</dbReference>
<keyword evidence="13" id="KW-1185">Reference proteome</keyword>
<feature type="compositionally biased region" description="Low complexity" evidence="8">
    <location>
        <begin position="1122"/>
        <end position="1131"/>
    </location>
</feature>
<dbReference type="GO" id="GO:0006281">
    <property type="term" value="P:DNA repair"/>
    <property type="evidence" value="ECO:0000318"/>
    <property type="project" value="GO_Central"/>
</dbReference>
<dbReference type="InterPro" id="IPR050238">
    <property type="entry name" value="DNA_Rep/Repair_Clamp_Loader"/>
</dbReference>
<dbReference type="InterPro" id="IPR045085">
    <property type="entry name" value="HLD_clamp_pol_III_gamma_tau"/>
</dbReference>
<dbReference type="Gene3D" id="1.10.8.60">
    <property type="match status" value="1"/>
</dbReference>
<evidence type="ECO:0000256" key="4">
    <source>
        <dbReference type="ARBA" id="ARBA00022833"/>
    </source>
</evidence>
<evidence type="ECO:0000256" key="3">
    <source>
        <dbReference type="ARBA" id="ARBA00022741"/>
    </source>
</evidence>
<feature type="compositionally biased region" description="Basic residues" evidence="8">
    <location>
        <begin position="1202"/>
        <end position="1213"/>
    </location>
</feature>
<proteinExistence type="inferred from homology"/>
<feature type="region of interest" description="Disordered" evidence="8">
    <location>
        <begin position="330"/>
        <end position="378"/>
    </location>
</feature>
<keyword evidence="2" id="KW-0479">Metal-binding</keyword>
<reference evidence="12" key="3">
    <citation type="submission" date="2020-12" db="UniProtKB">
        <authorList>
            <consortium name="EnsemblPlants"/>
        </authorList>
    </citation>
    <scope>IDENTIFICATION</scope>
</reference>
<dbReference type="EnsemblPlants" id="Pp3c3_17520V3.3">
    <property type="protein sequence ID" value="Pp3c3_17520V3.3"/>
    <property type="gene ID" value="Pp3c3_17520"/>
</dbReference>
<dbReference type="GO" id="GO:0006261">
    <property type="term" value="P:DNA-templated DNA replication"/>
    <property type="evidence" value="ECO:0000318"/>
    <property type="project" value="GO_Central"/>
</dbReference>
<dbReference type="Proteomes" id="UP000006727">
    <property type="component" value="Chromosome 3"/>
</dbReference>
<dbReference type="FunFam" id="1.10.8.60:FF:000013">
    <property type="entry name" value="DNA polymerase III subunit gamma/tau"/>
    <property type="match status" value="1"/>
</dbReference>
<dbReference type="GeneID" id="112280310"/>
<gene>
    <name evidence="12" type="primary">LOC112280310</name>
    <name evidence="11" type="ORF">PHYPA_004573</name>
</gene>
<feature type="coiled-coil region" evidence="7">
    <location>
        <begin position="839"/>
        <end position="876"/>
    </location>
</feature>
<feature type="region of interest" description="Disordered" evidence="8">
    <location>
        <begin position="1156"/>
        <end position="1224"/>
    </location>
</feature>
<accession>A0A2K1KUX1</accession>
<dbReference type="Gramene" id="Pp3c3_17520V3.3">
    <property type="protein sequence ID" value="Pp3c3_17520V3.3"/>
    <property type="gene ID" value="Pp3c3_17520"/>
</dbReference>
<dbReference type="GO" id="GO:0003887">
    <property type="term" value="F:DNA-directed DNA polymerase activity"/>
    <property type="evidence" value="ECO:0007669"/>
    <property type="project" value="InterPro"/>
</dbReference>
<keyword evidence="4" id="KW-0862">Zinc</keyword>
<sequence>MSQRAGKAHVIESSASDEKSRRAVKSQIHGESSRVHLTNIIHVNRHFHLLLQSLQIGLMLDAGRASSLQLPLMREVTALRKNRTLKDPGTSPSVSPGGSFSGGNKRVTSNAFIGDPHKDAQALAYELSAKLAKSAKELHGVGGSRRIPKQQNCRADRNIKSDKVPTRGTSKKMTAEDAMYVRNDETLGIDEPLKAAIGRRVKPVEQAFDGSMTGALSGELRKEGLIKELKARGRLPRDAEKELEEIPRSDERWDVGPARREHLARRVIEERRPSISSLSQLLGNHNGSGRSDNFLGMLEDEERRSNLVGESLFETDEDELSPMEREMMRPKPATLNPASPLHLGSLSRGKQDLKKSKPELRHGWRNIPSGERSAYSAHPSIRKAATNSMDFMDDDLDVSELPLENGCGLSWDWSRNHKYSDEAFYDLTGLTCAVSESRRRPEIDSLLAEQSTPAKKSVSSLNSEANSLPILSGDGTRKHDLAGYNVDTGRTREISGELGGLEGCRSTFQGAIEDIPGVGTASTSRLKEQVPPEEHRTLSQKYRPKNFTEIVGQPVVVKSLSIAIIKDKIAPVYLLMGPRGTGKTSAARMFAAGLNCESLNSANRPCGICRQCSLNQSADLRQIEAVSSMDMVSMKAMMGSFIPHARYKVIVVEGCDLLGIDMWNAFLTLLEEPPRNVVFILITTDAERLPPTATSRCQKFHFSKVSEPDIVRRLKLLAEKEGLHFEAEALSLIASKSDGSLRDAEIFLDQVCLLDRTVTVALVREVGGLLPDNQNLDLLDYALSADTVNIIKTMRKVLASGVEPLGLVSLLGALITDILAGSLDVNRGRRRDGSFFNRNISAKEEQQRLREALKVLAEAEKQLRAATDKATWLTAALLQFAPDRSFVPSEANNSVAQSPTVAPINAIYRAEQPVMNKPEHQNQVPVSAVVGQSLEANVEKEKRPPEVPEDHEIPVSEQTFEEDWGRKPAEQQGFEELQLAETSKPLRHEPETTLDFQVFGEEILARLWNRVLSEITSRSLRQLLHTDARLVAAGAAIDGSRAIVALEFDHPRDKHKAERSWRSICIAFQAVLNTAVELRIGLCEVAPGDGSLARAGETMVGTKPGTSTQHKNSEIVTEDSSSESYSQSGPSTQGQYRNKWVTDEDPISYDAHLQDMQEARSRSHRRRTTRPRRHRQARDVADTQLQIQQNSDPSAITPRRPPPSRRRRVKRTGSARASSGATQTVIPVRETKVGSRDSGSFGDVGGDILAYRGKKQLSTMVEEPLSEIEDLQSAQRKISQQRADSSLSANFDRRTNIVYAERGSQRGSPLCCRRASPQPEFLMRKSRVKTMKKGRGKALLLKLIPCAESRVAKNTAPVSKAP</sequence>
<dbReference type="EMBL" id="ABEU02000003">
    <property type="protein sequence ID" value="PNR57579.1"/>
    <property type="molecule type" value="Genomic_DNA"/>
</dbReference>
<name>A0A2K1KUX1_PHYPA</name>
<feature type="compositionally biased region" description="Low complexity" evidence="8">
    <location>
        <begin position="88"/>
        <end position="98"/>
    </location>
</feature>
<dbReference type="Gramene" id="Pp3c3_17520V3.1">
    <property type="protein sequence ID" value="Pp3c3_17520V3.1"/>
    <property type="gene ID" value="Pp3c3_17520"/>
</dbReference>
<dbReference type="GO" id="GO:0009360">
    <property type="term" value="C:DNA polymerase III complex"/>
    <property type="evidence" value="ECO:0007669"/>
    <property type="project" value="InterPro"/>
</dbReference>
<dbReference type="Pfam" id="PF13177">
    <property type="entry name" value="DNA_pol3_delta2"/>
    <property type="match status" value="1"/>
</dbReference>
<evidence type="ECO:0000256" key="5">
    <source>
        <dbReference type="ARBA" id="ARBA00022840"/>
    </source>
</evidence>
<feature type="compositionally biased region" description="Basic and acidic residues" evidence="8">
    <location>
        <begin position="349"/>
        <end position="362"/>
    </location>
</feature>
<protein>
    <recommendedName>
        <fullName evidence="14">AAA+ ATPase domain-containing protein</fullName>
    </recommendedName>
</protein>
<feature type="region of interest" description="Disordered" evidence="8">
    <location>
        <begin position="1"/>
        <end position="29"/>
    </location>
</feature>
<dbReference type="Pfam" id="PF23007">
    <property type="entry name" value="DnaA_N-like_STI"/>
    <property type="match status" value="1"/>
</dbReference>
<dbReference type="SUPFAM" id="SSF48019">
    <property type="entry name" value="post-AAA+ oligomerization domain-like"/>
    <property type="match status" value="1"/>
</dbReference>
<dbReference type="CDD" id="cd18137">
    <property type="entry name" value="HLD_clamp_pol_III_gamma_tau"/>
    <property type="match status" value="1"/>
</dbReference>
<feature type="compositionally biased region" description="Polar residues" evidence="8">
    <location>
        <begin position="1215"/>
        <end position="1224"/>
    </location>
</feature>
<evidence type="ECO:0000259" key="9">
    <source>
        <dbReference type="Pfam" id="PF22608"/>
    </source>
</evidence>
<evidence type="ECO:0000256" key="7">
    <source>
        <dbReference type="SAM" id="Coils"/>
    </source>
</evidence>
<evidence type="ECO:0000256" key="2">
    <source>
        <dbReference type="ARBA" id="ARBA00022723"/>
    </source>
</evidence>
<evidence type="ECO:0000256" key="8">
    <source>
        <dbReference type="SAM" id="MobiDB-lite"/>
    </source>
</evidence>
<dbReference type="PANTHER" id="PTHR11669">
    <property type="entry name" value="REPLICATION FACTOR C / DNA POLYMERASE III GAMMA-TAU SUBUNIT"/>
    <property type="match status" value="1"/>
</dbReference>
<feature type="compositionally biased region" description="Polar residues" evidence="8">
    <location>
        <begin position="1183"/>
        <end position="1194"/>
    </location>
</feature>
<dbReference type="OrthoDB" id="8123313at2759"/>
<dbReference type="PaxDb" id="3218-PP1S523_8V6.1"/>
<dbReference type="InterPro" id="IPR027417">
    <property type="entry name" value="P-loop_NTPase"/>
</dbReference>
<dbReference type="Gene3D" id="3.40.50.300">
    <property type="entry name" value="P-loop containing nucleotide triphosphate hydrolases"/>
    <property type="match status" value="1"/>
</dbReference>
<dbReference type="GO" id="GO:0005663">
    <property type="term" value="C:DNA replication factor C complex"/>
    <property type="evidence" value="ECO:0000318"/>
    <property type="project" value="GO_Central"/>
</dbReference>
<feature type="region of interest" description="Disordered" evidence="8">
    <location>
        <begin position="1096"/>
        <end position="1139"/>
    </location>
</feature>
<dbReference type="SUPFAM" id="SSF52540">
    <property type="entry name" value="P-loop containing nucleoside triphosphate hydrolases"/>
    <property type="match status" value="1"/>
</dbReference>
<dbReference type="InterPro" id="IPR008921">
    <property type="entry name" value="DNA_pol3_clamp-load_cplx_C"/>
</dbReference>
<dbReference type="KEGG" id="ppp:112280310"/>
<reference evidence="11 13" key="2">
    <citation type="journal article" date="2018" name="Plant J.">
        <title>The Physcomitrella patens chromosome-scale assembly reveals moss genome structure and evolution.</title>
        <authorList>
            <person name="Lang D."/>
            <person name="Ullrich K.K."/>
            <person name="Murat F."/>
            <person name="Fuchs J."/>
            <person name="Jenkins J."/>
            <person name="Haas F.B."/>
            <person name="Piednoel M."/>
            <person name="Gundlach H."/>
            <person name="Van Bel M."/>
            <person name="Meyberg R."/>
            <person name="Vives C."/>
            <person name="Morata J."/>
            <person name="Symeonidi A."/>
            <person name="Hiss M."/>
            <person name="Muchero W."/>
            <person name="Kamisugi Y."/>
            <person name="Saleh O."/>
            <person name="Blanc G."/>
            <person name="Decker E.L."/>
            <person name="van Gessel N."/>
            <person name="Grimwood J."/>
            <person name="Hayes R.D."/>
            <person name="Graham S.W."/>
            <person name="Gunter L.E."/>
            <person name="McDaniel S.F."/>
            <person name="Hoernstein S.N.W."/>
            <person name="Larsson A."/>
            <person name="Li F.W."/>
            <person name="Perroud P.F."/>
            <person name="Phillips J."/>
            <person name="Ranjan P."/>
            <person name="Rokshar D.S."/>
            <person name="Rothfels C.J."/>
            <person name="Schneider L."/>
            <person name="Shu S."/>
            <person name="Stevenson D.W."/>
            <person name="Thummler F."/>
            <person name="Tillich M."/>
            <person name="Villarreal Aguilar J.C."/>
            <person name="Widiez T."/>
            <person name="Wong G.K."/>
            <person name="Wymore A."/>
            <person name="Zhang Y."/>
            <person name="Zimmer A.D."/>
            <person name="Quatrano R.S."/>
            <person name="Mayer K.F.X."/>
            <person name="Goodstein D."/>
            <person name="Casacuberta J.M."/>
            <person name="Vandepoele K."/>
            <person name="Reski R."/>
            <person name="Cuming A.C."/>
            <person name="Tuskan G.A."/>
            <person name="Maumus F."/>
            <person name="Salse J."/>
            <person name="Schmutz J."/>
            <person name="Rensing S.A."/>
        </authorList>
    </citation>
    <scope>NUCLEOTIDE SEQUENCE [LARGE SCALE GENOMIC DNA]</scope>
    <source>
        <strain evidence="12 13">cv. Gransden 2004</strain>
    </source>
</reference>